<evidence type="ECO:0000313" key="10">
    <source>
        <dbReference type="Proteomes" id="UP000823614"/>
    </source>
</evidence>
<evidence type="ECO:0000256" key="6">
    <source>
        <dbReference type="ARBA" id="ARBA00022932"/>
    </source>
</evidence>
<dbReference type="GO" id="GO:0008408">
    <property type="term" value="F:3'-5' exonuclease activity"/>
    <property type="evidence" value="ECO:0007669"/>
    <property type="project" value="TreeGrafter"/>
</dbReference>
<dbReference type="GO" id="GO:0003887">
    <property type="term" value="F:DNA-directed DNA polymerase activity"/>
    <property type="evidence" value="ECO:0007669"/>
    <property type="project" value="UniProtKB-KW"/>
</dbReference>
<dbReference type="CDD" id="cd06130">
    <property type="entry name" value="DNA_pol_III_epsilon_like"/>
    <property type="match status" value="1"/>
</dbReference>
<evidence type="ECO:0000256" key="3">
    <source>
        <dbReference type="ARBA" id="ARBA00022705"/>
    </source>
</evidence>
<proteinExistence type="predicted"/>
<sequence length="177" mass="20394">MNFIAIDFETANQYRYSPCSLALTVVQNNQIVDKFYSLIKPDVDFNYRNTLIHGITAKDVVNAPTFPELWQNIKIFFQPQNLIIAHNAVFDNSVIKQTLAHYFMPSAHYLTLDTKNTTKKLIPNLTNYKLDTISDYLNITLEHHHNALDDSIACAKILLTELNLFDELTINQFIKSI</sequence>
<gene>
    <name evidence="9" type="ORF">IAA89_00755</name>
</gene>
<dbReference type="InterPro" id="IPR013520">
    <property type="entry name" value="Ribonucl_H"/>
</dbReference>
<dbReference type="GO" id="GO:0003676">
    <property type="term" value="F:nucleic acid binding"/>
    <property type="evidence" value="ECO:0007669"/>
    <property type="project" value="InterPro"/>
</dbReference>
<feature type="domain" description="Exonuclease" evidence="8">
    <location>
        <begin position="2"/>
        <end position="167"/>
    </location>
</feature>
<keyword evidence="6" id="KW-0239">DNA-directed DNA polymerase</keyword>
<dbReference type="GO" id="GO:0006260">
    <property type="term" value="P:DNA replication"/>
    <property type="evidence" value="ECO:0007669"/>
    <property type="project" value="UniProtKB-KW"/>
</dbReference>
<accession>A0A9D9H4P4</accession>
<dbReference type="PANTHER" id="PTHR30231">
    <property type="entry name" value="DNA POLYMERASE III SUBUNIT EPSILON"/>
    <property type="match status" value="1"/>
</dbReference>
<keyword evidence="2" id="KW-0548">Nucleotidyltransferase</keyword>
<dbReference type="SUPFAM" id="SSF53098">
    <property type="entry name" value="Ribonuclease H-like"/>
    <property type="match status" value="1"/>
</dbReference>
<reference evidence="9" key="1">
    <citation type="submission" date="2020-10" db="EMBL/GenBank/DDBJ databases">
        <authorList>
            <person name="Gilroy R."/>
        </authorList>
    </citation>
    <scope>NUCLEOTIDE SEQUENCE</scope>
    <source>
        <strain evidence="9">C6-149</strain>
    </source>
</reference>
<dbReference type="InterPro" id="IPR012337">
    <property type="entry name" value="RNaseH-like_sf"/>
</dbReference>
<dbReference type="Proteomes" id="UP000823614">
    <property type="component" value="Unassembled WGS sequence"/>
</dbReference>
<evidence type="ECO:0000256" key="7">
    <source>
        <dbReference type="ARBA" id="ARBA00070925"/>
    </source>
</evidence>
<organism evidence="9 10">
    <name type="scientific">Candidatus Gallilactobacillus intestinavium</name>
    <dbReference type="NCBI Taxonomy" id="2840838"/>
    <lineage>
        <taxon>Bacteria</taxon>
        <taxon>Bacillati</taxon>
        <taxon>Bacillota</taxon>
        <taxon>Bacilli</taxon>
        <taxon>Lactobacillales</taxon>
        <taxon>Lactobacillaceae</taxon>
        <taxon>Lactobacillaceae incertae sedis</taxon>
        <taxon>Candidatus Gallilactobacillus</taxon>
    </lineage>
</organism>
<dbReference type="PANTHER" id="PTHR30231:SF42">
    <property type="entry name" value="EXONUCLEASE"/>
    <property type="match status" value="1"/>
</dbReference>
<comment type="caution">
    <text evidence="9">The sequence shown here is derived from an EMBL/GenBank/DDBJ whole genome shotgun (WGS) entry which is preliminary data.</text>
</comment>
<protein>
    <recommendedName>
        <fullName evidence="7">DNA polymerase III polC-type</fullName>
    </recommendedName>
</protein>
<evidence type="ECO:0000256" key="4">
    <source>
        <dbReference type="ARBA" id="ARBA00022722"/>
    </source>
</evidence>
<evidence type="ECO:0000256" key="5">
    <source>
        <dbReference type="ARBA" id="ARBA00022839"/>
    </source>
</evidence>
<dbReference type="GO" id="GO:0005829">
    <property type="term" value="C:cytosol"/>
    <property type="evidence" value="ECO:0007669"/>
    <property type="project" value="TreeGrafter"/>
</dbReference>
<keyword evidence="5 9" id="KW-0378">Hydrolase</keyword>
<dbReference type="SMART" id="SM00479">
    <property type="entry name" value="EXOIII"/>
    <property type="match status" value="1"/>
</dbReference>
<evidence type="ECO:0000256" key="2">
    <source>
        <dbReference type="ARBA" id="ARBA00022695"/>
    </source>
</evidence>
<dbReference type="InterPro" id="IPR036397">
    <property type="entry name" value="RNaseH_sf"/>
</dbReference>
<keyword evidence="5 9" id="KW-0269">Exonuclease</keyword>
<evidence type="ECO:0000313" key="9">
    <source>
        <dbReference type="EMBL" id="MBO8440970.1"/>
    </source>
</evidence>
<dbReference type="Pfam" id="PF00929">
    <property type="entry name" value="RNase_T"/>
    <property type="match status" value="1"/>
</dbReference>
<dbReference type="EMBL" id="JADIMP010000015">
    <property type="protein sequence ID" value="MBO8440970.1"/>
    <property type="molecule type" value="Genomic_DNA"/>
</dbReference>
<dbReference type="AlphaFoldDB" id="A0A9D9H4P4"/>
<keyword evidence="3" id="KW-0235">DNA replication</keyword>
<dbReference type="FunFam" id="3.30.420.10:FF:000045">
    <property type="entry name" value="3'-5' exonuclease DinG"/>
    <property type="match status" value="1"/>
</dbReference>
<keyword evidence="4" id="KW-0540">Nuclease</keyword>
<reference evidence="9" key="2">
    <citation type="journal article" date="2021" name="PeerJ">
        <title>Extensive microbial diversity within the chicken gut microbiome revealed by metagenomics and culture.</title>
        <authorList>
            <person name="Gilroy R."/>
            <person name="Ravi A."/>
            <person name="Getino M."/>
            <person name="Pursley I."/>
            <person name="Horton D.L."/>
            <person name="Alikhan N.F."/>
            <person name="Baker D."/>
            <person name="Gharbi K."/>
            <person name="Hall N."/>
            <person name="Watson M."/>
            <person name="Adriaenssens E.M."/>
            <person name="Foster-Nyarko E."/>
            <person name="Jarju S."/>
            <person name="Secka A."/>
            <person name="Antonio M."/>
            <person name="Oren A."/>
            <person name="Chaudhuri R.R."/>
            <person name="La Ragione R."/>
            <person name="Hildebrand F."/>
            <person name="Pallen M.J."/>
        </authorList>
    </citation>
    <scope>NUCLEOTIDE SEQUENCE</scope>
    <source>
        <strain evidence="9">C6-149</strain>
    </source>
</reference>
<evidence type="ECO:0000256" key="1">
    <source>
        <dbReference type="ARBA" id="ARBA00022679"/>
    </source>
</evidence>
<name>A0A9D9H4P4_9LACO</name>
<keyword evidence="1" id="KW-0808">Transferase</keyword>
<evidence type="ECO:0000259" key="8">
    <source>
        <dbReference type="SMART" id="SM00479"/>
    </source>
</evidence>
<dbReference type="Gene3D" id="3.30.420.10">
    <property type="entry name" value="Ribonuclease H-like superfamily/Ribonuclease H"/>
    <property type="match status" value="1"/>
</dbReference>